<dbReference type="PROSITE" id="PS51257">
    <property type="entry name" value="PROKAR_LIPOPROTEIN"/>
    <property type="match status" value="1"/>
</dbReference>
<feature type="transmembrane region" description="Helical" evidence="1">
    <location>
        <begin position="12"/>
        <end position="30"/>
    </location>
</feature>
<protein>
    <submittedName>
        <fullName evidence="2">Uncharacterized protein</fullName>
    </submittedName>
</protein>
<organism evidence="2">
    <name type="scientific">Arundo donax</name>
    <name type="common">Giant reed</name>
    <name type="synonym">Donax arundinaceus</name>
    <dbReference type="NCBI Taxonomy" id="35708"/>
    <lineage>
        <taxon>Eukaryota</taxon>
        <taxon>Viridiplantae</taxon>
        <taxon>Streptophyta</taxon>
        <taxon>Embryophyta</taxon>
        <taxon>Tracheophyta</taxon>
        <taxon>Spermatophyta</taxon>
        <taxon>Magnoliopsida</taxon>
        <taxon>Liliopsida</taxon>
        <taxon>Poales</taxon>
        <taxon>Poaceae</taxon>
        <taxon>PACMAD clade</taxon>
        <taxon>Arundinoideae</taxon>
        <taxon>Arundineae</taxon>
        <taxon>Arundo</taxon>
    </lineage>
</organism>
<sequence length="73" mass="8687">MYRESNFQRSSILFPIIYVLLLCACCMRHHKHSSILFPIIYVLLLRACCMRHHKSFRVISFSGLGFLYLYSLK</sequence>
<keyword evidence="1" id="KW-0472">Membrane</keyword>
<reference evidence="2" key="2">
    <citation type="journal article" date="2015" name="Data Brief">
        <title>Shoot transcriptome of the giant reed, Arundo donax.</title>
        <authorList>
            <person name="Barrero R.A."/>
            <person name="Guerrero F.D."/>
            <person name="Moolhuijzen P."/>
            <person name="Goolsby J.A."/>
            <person name="Tidwell J."/>
            <person name="Bellgard S.E."/>
            <person name="Bellgard M.I."/>
        </authorList>
    </citation>
    <scope>NUCLEOTIDE SEQUENCE</scope>
    <source>
        <tissue evidence="2">Shoot tissue taken approximately 20 cm above the soil surface</tissue>
    </source>
</reference>
<evidence type="ECO:0000313" key="2">
    <source>
        <dbReference type="EMBL" id="JAE09079.1"/>
    </source>
</evidence>
<accession>A0A0A9FCZ0</accession>
<evidence type="ECO:0000256" key="1">
    <source>
        <dbReference type="SAM" id="Phobius"/>
    </source>
</evidence>
<proteinExistence type="predicted"/>
<keyword evidence="1" id="KW-0812">Transmembrane</keyword>
<dbReference type="EMBL" id="GBRH01188817">
    <property type="protein sequence ID" value="JAE09079.1"/>
    <property type="molecule type" value="Transcribed_RNA"/>
</dbReference>
<name>A0A0A9FCZ0_ARUDO</name>
<keyword evidence="1" id="KW-1133">Transmembrane helix</keyword>
<dbReference type="AlphaFoldDB" id="A0A0A9FCZ0"/>
<reference evidence="2" key="1">
    <citation type="submission" date="2014-09" db="EMBL/GenBank/DDBJ databases">
        <authorList>
            <person name="Magalhaes I.L.F."/>
            <person name="Oliveira U."/>
            <person name="Santos F.R."/>
            <person name="Vidigal T.H.D.A."/>
            <person name="Brescovit A.D."/>
            <person name="Santos A.J."/>
        </authorList>
    </citation>
    <scope>NUCLEOTIDE SEQUENCE</scope>
    <source>
        <tissue evidence="2">Shoot tissue taken approximately 20 cm above the soil surface</tissue>
    </source>
</reference>